<proteinExistence type="predicted"/>
<protein>
    <submittedName>
        <fullName evidence="1">Uncharacterized protein</fullName>
    </submittedName>
</protein>
<reference evidence="1" key="1">
    <citation type="journal article" date="2020" name="Stud. Mycol.">
        <title>101 Dothideomycetes genomes: a test case for predicting lifestyles and emergence of pathogens.</title>
        <authorList>
            <person name="Haridas S."/>
            <person name="Albert R."/>
            <person name="Binder M."/>
            <person name="Bloem J."/>
            <person name="Labutti K."/>
            <person name="Salamov A."/>
            <person name="Andreopoulos B."/>
            <person name="Baker S."/>
            <person name="Barry K."/>
            <person name="Bills G."/>
            <person name="Bluhm B."/>
            <person name="Cannon C."/>
            <person name="Castanera R."/>
            <person name="Culley D."/>
            <person name="Daum C."/>
            <person name="Ezra D."/>
            <person name="Gonzalez J."/>
            <person name="Henrissat B."/>
            <person name="Kuo A."/>
            <person name="Liang C."/>
            <person name="Lipzen A."/>
            <person name="Lutzoni F."/>
            <person name="Magnuson J."/>
            <person name="Mondo S."/>
            <person name="Nolan M."/>
            <person name="Ohm R."/>
            <person name="Pangilinan J."/>
            <person name="Park H.-J."/>
            <person name="Ramirez L."/>
            <person name="Alfaro M."/>
            <person name="Sun H."/>
            <person name="Tritt A."/>
            <person name="Yoshinaga Y."/>
            <person name="Zwiers L.-H."/>
            <person name="Turgeon B."/>
            <person name="Goodwin S."/>
            <person name="Spatafora J."/>
            <person name="Crous P."/>
            <person name="Grigoriev I."/>
        </authorList>
    </citation>
    <scope>NUCLEOTIDE SEQUENCE</scope>
    <source>
        <strain evidence="1">CBS 183.55</strain>
    </source>
</reference>
<sequence>MALVTRLFVHRHSKTAKQDVIYTVDGDNSESDPAPRRSSSWKQLFAPKQKDGNSKWVPTLSGIIKAGDEGLWTSSLFTHPHGQPGEVSFEAICEMFAGELRPRSVTERSAYAGEIGRFINAAKRGAVSPRRVQSVSYKGGRDVAPPAQRKSLDMSSIERGLGRSLSIKRPAPALVPMGNGLVEQDSSAAAQHAWMKDGRPAEYHNGRMGVRLTRGEVAALSLILGSAITRTSSEGEASAASADKGAFGLSIQVTRTDDGRHLVSLRQHKRSVSQMPPSSAGHSPLFAKHLACGSLPFSQDSTAINSLLITNETLDAVRSGLPLTLRKRAQQSAQVQFLATLPSSRTLALHTLTPSTTPSAPNPLIDAIAHLPFSGGLTPLASAPLMAATHFIAGGGLAPGRLLQRLDALVDKVQRHAPTPNVFGALHEPQNAGLLFRERERVARLNGSGESLCDATARVRRHAALLQRLVALVPDGGRRVGAAVRTATANELRTAHADAVAAYACAAQTAALNGSASRSSLGSGSNATLGSGPAALPARDLGKLTERLLKAQLPFGVDTVAVVARLVLVAWTMSARGVVWEGGEGWRVEGVDGGVWV</sequence>
<name>A0A6A5RFT1_9PLEO</name>
<keyword evidence="2" id="KW-1185">Reference proteome</keyword>
<dbReference type="AlphaFoldDB" id="A0A6A5RFT1"/>
<dbReference type="Proteomes" id="UP000800082">
    <property type="component" value="Unassembled WGS sequence"/>
</dbReference>
<evidence type="ECO:0000313" key="1">
    <source>
        <dbReference type="EMBL" id="KAF1926602.1"/>
    </source>
</evidence>
<dbReference type="RefSeq" id="XP_033446854.1">
    <property type="nucleotide sequence ID" value="XM_033596549.1"/>
</dbReference>
<accession>A0A6A5RFT1</accession>
<organism evidence="1 2">
    <name type="scientific">Didymella exigua CBS 183.55</name>
    <dbReference type="NCBI Taxonomy" id="1150837"/>
    <lineage>
        <taxon>Eukaryota</taxon>
        <taxon>Fungi</taxon>
        <taxon>Dikarya</taxon>
        <taxon>Ascomycota</taxon>
        <taxon>Pezizomycotina</taxon>
        <taxon>Dothideomycetes</taxon>
        <taxon>Pleosporomycetidae</taxon>
        <taxon>Pleosporales</taxon>
        <taxon>Pleosporineae</taxon>
        <taxon>Didymellaceae</taxon>
        <taxon>Didymella</taxon>
    </lineage>
</organism>
<gene>
    <name evidence="1" type="ORF">M421DRAFT_6875</name>
</gene>
<dbReference type="GeneID" id="54354216"/>
<dbReference type="OrthoDB" id="5245206at2759"/>
<dbReference type="EMBL" id="ML978976">
    <property type="protein sequence ID" value="KAF1926602.1"/>
    <property type="molecule type" value="Genomic_DNA"/>
</dbReference>
<evidence type="ECO:0000313" key="2">
    <source>
        <dbReference type="Proteomes" id="UP000800082"/>
    </source>
</evidence>